<dbReference type="GO" id="GO:0050104">
    <property type="term" value="F:L-gulonate 3-dehydrogenase activity"/>
    <property type="evidence" value="ECO:0007669"/>
    <property type="project" value="TreeGrafter"/>
</dbReference>
<feature type="domain" description="3-hydroxyacyl-CoA dehydrogenase NAD binding" evidence="4">
    <location>
        <begin position="6"/>
        <end position="186"/>
    </location>
</feature>
<protein>
    <recommendedName>
        <fullName evidence="7">3-hydroxyacyl-CoA dehydrogenase NAD binding domain-containing protein</fullName>
    </recommendedName>
</protein>
<dbReference type="InterPro" id="IPR006180">
    <property type="entry name" value="3-OHacyl-CoA_DH_CS"/>
</dbReference>
<dbReference type="EnsemblMetazoa" id="tetur657g00010.1">
    <property type="protein sequence ID" value="tetur657g00010.1"/>
    <property type="gene ID" value="tetur657g00010"/>
</dbReference>
<dbReference type="InterPro" id="IPR006176">
    <property type="entry name" value="3-OHacyl-CoA_DH_NAD-bd"/>
</dbReference>
<dbReference type="eggNOG" id="KOG2305">
    <property type="taxonomic scope" value="Eukaryota"/>
</dbReference>
<dbReference type="STRING" id="32264.T1L691"/>
<dbReference type="GO" id="GO:0070403">
    <property type="term" value="F:NAD+ binding"/>
    <property type="evidence" value="ECO:0007669"/>
    <property type="project" value="InterPro"/>
</dbReference>
<sequence>MASKEKVAIIGSGLIGQSWAMIFVSAGYRVQMYDNQPEKVITAIKSIVDQLNNLESKKLLRGNLSASEQAALISGATTMSEVLQDVFWVQECVFEDVALKQKVFKHIDSMLKCDPILCSSTSFIPPSQFMGHTRHRSSALVNHPVNPPYFAPLTELVPSPWTKPEIVSRAKAILTEVGQKPIVVKKEVPGFIINRIQDAIFAEAYRLIEDDVVSVEDLDAVMSEGLGMRYAFTGPWETAHLNANGMTEYFEKYAQGIFDVQSTFKPVKKMEGPTAEKIIEAMNKKVPLETLNERRKWRDENNRLILKSALEINKKFRFLDLASLLQYNIIFIHSEQWIDQGSSVMDFLL</sequence>
<evidence type="ECO:0000313" key="6">
    <source>
        <dbReference type="Proteomes" id="UP000015104"/>
    </source>
</evidence>
<dbReference type="AlphaFoldDB" id="T1L691"/>
<feature type="domain" description="3-hydroxyacyl-CoA dehydrogenase C-terminal" evidence="3">
    <location>
        <begin position="190"/>
        <end position="256"/>
    </location>
</feature>
<dbReference type="PANTHER" id="PTHR48075">
    <property type="entry name" value="3-HYDROXYACYL-COA DEHYDROGENASE FAMILY PROTEIN"/>
    <property type="match status" value="1"/>
</dbReference>
<dbReference type="GO" id="GO:0006631">
    <property type="term" value="P:fatty acid metabolic process"/>
    <property type="evidence" value="ECO:0007669"/>
    <property type="project" value="InterPro"/>
</dbReference>
<dbReference type="SUPFAM" id="SSF51735">
    <property type="entry name" value="NAD(P)-binding Rossmann-fold domains"/>
    <property type="match status" value="1"/>
</dbReference>
<dbReference type="Pfam" id="PF02737">
    <property type="entry name" value="3HCDH_N"/>
    <property type="match status" value="1"/>
</dbReference>
<dbReference type="HOGENOM" id="CLU_009834_0_0_1"/>
<keyword evidence="6" id="KW-1185">Reference proteome</keyword>
<dbReference type="SUPFAM" id="SSF48179">
    <property type="entry name" value="6-phosphogluconate dehydrogenase C-terminal domain-like"/>
    <property type="match status" value="1"/>
</dbReference>
<dbReference type="EMBL" id="CAEY01001706">
    <property type="status" value="NOT_ANNOTATED_CDS"/>
    <property type="molecule type" value="Genomic_DNA"/>
</dbReference>
<dbReference type="PANTHER" id="PTHR48075:SF1">
    <property type="entry name" value="LAMBDA-CRYSTALLIN HOMOLOG"/>
    <property type="match status" value="1"/>
</dbReference>
<dbReference type="InterPro" id="IPR036291">
    <property type="entry name" value="NAD(P)-bd_dom_sf"/>
</dbReference>
<reference evidence="5" key="2">
    <citation type="submission" date="2015-06" db="UniProtKB">
        <authorList>
            <consortium name="EnsemblMetazoa"/>
        </authorList>
    </citation>
    <scope>IDENTIFICATION</scope>
</reference>
<evidence type="ECO:0000256" key="1">
    <source>
        <dbReference type="ARBA" id="ARBA00009463"/>
    </source>
</evidence>
<dbReference type="InterPro" id="IPR013328">
    <property type="entry name" value="6PGD_dom2"/>
</dbReference>
<evidence type="ECO:0000259" key="3">
    <source>
        <dbReference type="Pfam" id="PF00725"/>
    </source>
</evidence>
<accession>T1L691</accession>
<dbReference type="Gene3D" id="3.40.50.720">
    <property type="entry name" value="NAD(P)-binding Rossmann-like Domain"/>
    <property type="match status" value="1"/>
</dbReference>
<evidence type="ECO:0000313" key="5">
    <source>
        <dbReference type="EnsemblMetazoa" id="tetur657g00010.1"/>
    </source>
</evidence>
<dbReference type="InterPro" id="IPR008927">
    <property type="entry name" value="6-PGluconate_DH-like_C_sf"/>
</dbReference>
<evidence type="ECO:0008006" key="7">
    <source>
        <dbReference type="Google" id="ProtNLM"/>
    </source>
</evidence>
<reference evidence="6" key="1">
    <citation type="submission" date="2011-08" db="EMBL/GenBank/DDBJ databases">
        <authorList>
            <person name="Rombauts S."/>
        </authorList>
    </citation>
    <scope>NUCLEOTIDE SEQUENCE</scope>
    <source>
        <strain evidence="6">London</strain>
    </source>
</reference>
<evidence type="ECO:0000256" key="2">
    <source>
        <dbReference type="ARBA" id="ARBA00023002"/>
    </source>
</evidence>
<name>T1L691_TETUR</name>
<evidence type="ECO:0000259" key="4">
    <source>
        <dbReference type="Pfam" id="PF02737"/>
    </source>
</evidence>
<dbReference type="InterPro" id="IPR006108">
    <property type="entry name" value="3HC_DH_C"/>
</dbReference>
<dbReference type="PROSITE" id="PS00067">
    <property type="entry name" value="3HCDH"/>
    <property type="match status" value="1"/>
</dbReference>
<dbReference type="Pfam" id="PF00725">
    <property type="entry name" value="3HCDH"/>
    <property type="match status" value="1"/>
</dbReference>
<organism evidence="5 6">
    <name type="scientific">Tetranychus urticae</name>
    <name type="common">Two-spotted spider mite</name>
    <dbReference type="NCBI Taxonomy" id="32264"/>
    <lineage>
        <taxon>Eukaryota</taxon>
        <taxon>Metazoa</taxon>
        <taxon>Ecdysozoa</taxon>
        <taxon>Arthropoda</taxon>
        <taxon>Chelicerata</taxon>
        <taxon>Arachnida</taxon>
        <taxon>Acari</taxon>
        <taxon>Acariformes</taxon>
        <taxon>Trombidiformes</taxon>
        <taxon>Prostigmata</taxon>
        <taxon>Eleutherengona</taxon>
        <taxon>Raphignathae</taxon>
        <taxon>Tetranychoidea</taxon>
        <taxon>Tetranychidae</taxon>
        <taxon>Tetranychus</taxon>
    </lineage>
</organism>
<keyword evidence="2" id="KW-0560">Oxidoreductase</keyword>
<proteinExistence type="inferred from homology"/>
<dbReference type="Gene3D" id="1.10.1040.10">
    <property type="entry name" value="N-(1-d-carboxylethyl)-l-norvaline Dehydrogenase, domain 2"/>
    <property type="match status" value="1"/>
</dbReference>
<dbReference type="Proteomes" id="UP000015104">
    <property type="component" value="Unassembled WGS sequence"/>
</dbReference>
<comment type="similarity">
    <text evidence="1">Belongs to the 3-hydroxyacyl-CoA dehydrogenase family.</text>
</comment>